<dbReference type="EMBL" id="JACHBQ010000001">
    <property type="protein sequence ID" value="MBB5640426.1"/>
    <property type="molecule type" value="Genomic_DNA"/>
</dbReference>
<proteinExistence type="predicted"/>
<organism evidence="1 2">
    <name type="scientific">Cryobacterium roopkundense</name>
    <dbReference type="NCBI Taxonomy" id="1001240"/>
    <lineage>
        <taxon>Bacteria</taxon>
        <taxon>Bacillati</taxon>
        <taxon>Actinomycetota</taxon>
        <taxon>Actinomycetes</taxon>
        <taxon>Micrococcales</taxon>
        <taxon>Microbacteriaceae</taxon>
        <taxon>Cryobacterium</taxon>
    </lineage>
</organism>
<evidence type="ECO:0000313" key="2">
    <source>
        <dbReference type="Proteomes" id="UP000561726"/>
    </source>
</evidence>
<comment type="caution">
    <text evidence="1">The sequence shown here is derived from an EMBL/GenBank/DDBJ whole genome shotgun (WGS) entry which is preliminary data.</text>
</comment>
<reference evidence="1 2" key="1">
    <citation type="submission" date="2020-08" db="EMBL/GenBank/DDBJ databases">
        <title>Sequencing the genomes of 1000 actinobacteria strains.</title>
        <authorList>
            <person name="Klenk H.-P."/>
        </authorList>
    </citation>
    <scope>NUCLEOTIDE SEQUENCE [LARGE SCALE GENOMIC DNA]</scope>
    <source>
        <strain evidence="1 2">DSM 21065</strain>
    </source>
</reference>
<dbReference type="OrthoDB" id="5380150at2"/>
<accession>A0A7W8ZUF8</accession>
<dbReference type="Proteomes" id="UP000561726">
    <property type="component" value="Unassembled WGS sequence"/>
</dbReference>
<gene>
    <name evidence="1" type="ORF">BJ997_000974</name>
</gene>
<protein>
    <submittedName>
        <fullName evidence="1">Uncharacterized protein</fullName>
    </submittedName>
</protein>
<evidence type="ECO:0000313" key="1">
    <source>
        <dbReference type="EMBL" id="MBB5640426.1"/>
    </source>
</evidence>
<dbReference type="RefSeq" id="WP_152602286.1">
    <property type="nucleotide sequence ID" value="NZ_JACHBQ010000001.1"/>
</dbReference>
<dbReference type="AlphaFoldDB" id="A0A7W8ZUF8"/>
<sequence>MMTDTLTGAEGGRWIVTTIASSHRFDLDAMTVTRIPGTDAAATLNDQTRPLIEIVHCTVGARGYWLMSPEADESEYVKHYWHLSSTIQAIDPIVDDGPDRDINARPDPER</sequence>
<name>A0A7W8ZUF8_9MICO</name>